<dbReference type="Proteomes" id="UP001072034">
    <property type="component" value="Unassembled WGS sequence"/>
</dbReference>
<reference evidence="2" key="1">
    <citation type="submission" date="2022-10" db="EMBL/GenBank/DDBJ databases">
        <title>Genome sequence of Actinomyces israelii ATCC 10048.</title>
        <authorList>
            <person name="Watt R.M."/>
            <person name="Tong W.M."/>
        </authorList>
    </citation>
    <scope>NUCLEOTIDE SEQUENCE</scope>
    <source>
        <strain evidence="2">ATCC 10048</strain>
    </source>
</reference>
<dbReference type="PANTHER" id="PTHR35337">
    <property type="entry name" value="SLR1478 PROTEIN"/>
    <property type="match status" value="1"/>
</dbReference>
<feature type="transmembrane region" description="Helical" evidence="1">
    <location>
        <begin position="167"/>
        <end position="186"/>
    </location>
</feature>
<keyword evidence="1" id="KW-0472">Membrane</keyword>
<evidence type="ECO:0000313" key="2">
    <source>
        <dbReference type="EMBL" id="MCZ0858227.1"/>
    </source>
</evidence>
<gene>
    <name evidence="2" type="ORF">OHJ16_09255</name>
</gene>
<name>A0ABT4I906_9ACTO</name>
<evidence type="ECO:0000256" key="1">
    <source>
        <dbReference type="SAM" id="Phobius"/>
    </source>
</evidence>
<dbReference type="RefSeq" id="WP_043561720.1">
    <property type="nucleotide sequence ID" value="NZ_CAJPNG010000051.1"/>
</dbReference>
<accession>A0ABT4I906</accession>
<feature type="transmembrane region" description="Helical" evidence="1">
    <location>
        <begin position="206"/>
        <end position="234"/>
    </location>
</feature>
<proteinExistence type="predicted"/>
<feature type="transmembrane region" description="Helical" evidence="1">
    <location>
        <begin position="284"/>
        <end position="304"/>
    </location>
</feature>
<protein>
    <submittedName>
        <fullName evidence="2">Stage II sporulation protein M</fullName>
    </submittedName>
</protein>
<organism evidence="2 3">
    <name type="scientific">Actinomyces israelii</name>
    <dbReference type="NCBI Taxonomy" id="1659"/>
    <lineage>
        <taxon>Bacteria</taxon>
        <taxon>Bacillati</taxon>
        <taxon>Actinomycetota</taxon>
        <taxon>Actinomycetes</taxon>
        <taxon>Actinomycetales</taxon>
        <taxon>Actinomycetaceae</taxon>
        <taxon>Actinomyces</taxon>
    </lineage>
</organism>
<dbReference type="EMBL" id="JAPTMY010000018">
    <property type="protein sequence ID" value="MCZ0858227.1"/>
    <property type="molecule type" value="Genomic_DNA"/>
</dbReference>
<keyword evidence="3" id="KW-1185">Reference proteome</keyword>
<evidence type="ECO:0000313" key="3">
    <source>
        <dbReference type="Proteomes" id="UP001072034"/>
    </source>
</evidence>
<sequence>MDIDAYAAAHRDQWDRLDELTRRRRLNGAEADELVSLYRATAGHLSRIRTGAPDPELVAEVSARVAAARGRLTGTREARLSDLSRFWAESAPAALYRVRWWTVGVMVAEIAIAVVVAVWTLRSPEAMSTVGTPQERDTYAHSAFESYYTRYAPSEFAAQVWTNNARIAAVCVAGGITGLLPAYMLLANALNLGRAAAVMADHDALGVFFALITPHGLLELTCIFVAGGAGLRLFWTLLAPGPRSRVAALAAEGRALITVAVTLTAALAVAGLIEAFVTPAQIPWAVKLVVGVLAVAVLWAYTLVLGRRAAAAGHTGDLAEEEAGAALAEAG</sequence>
<feature type="transmembrane region" description="Helical" evidence="1">
    <location>
        <begin position="100"/>
        <end position="121"/>
    </location>
</feature>
<dbReference type="InterPro" id="IPR002798">
    <property type="entry name" value="SpoIIM-like"/>
</dbReference>
<keyword evidence="1" id="KW-1133">Transmembrane helix</keyword>
<comment type="caution">
    <text evidence="2">The sequence shown here is derived from an EMBL/GenBank/DDBJ whole genome shotgun (WGS) entry which is preliminary data.</text>
</comment>
<feature type="transmembrane region" description="Helical" evidence="1">
    <location>
        <begin position="255"/>
        <end position="278"/>
    </location>
</feature>
<dbReference type="PANTHER" id="PTHR35337:SF1">
    <property type="entry name" value="SLR1478 PROTEIN"/>
    <property type="match status" value="1"/>
</dbReference>
<dbReference type="Pfam" id="PF01944">
    <property type="entry name" value="SpoIIM"/>
    <property type="match status" value="1"/>
</dbReference>
<keyword evidence="1" id="KW-0812">Transmembrane</keyword>